<protein>
    <submittedName>
        <fullName evidence="2">18598_t:CDS:1</fullName>
    </submittedName>
</protein>
<accession>A0A9N9PC05</accession>
<evidence type="ECO:0000256" key="1">
    <source>
        <dbReference type="SAM" id="MobiDB-lite"/>
    </source>
</evidence>
<sequence>VNRPDSNLREMSNNNNGTSNIDPQVKAYIDDACQKTITILVEKIVVSANLNKPTGPELKDNLAITNRQKKT</sequence>
<organism evidence="2 3">
    <name type="scientific">Dentiscutata erythropus</name>
    <dbReference type="NCBI Taxonomy" id="1348616"/>
    <lineage>
        <taxon>Eukaryota</taxon>
        <taxon>Fungi</taxon>
        <taxon>Fungi incertae sedis</taxon>
        <taxon>Mucoromycota</taxon>
        <taxon>Glomeromycotina</taxon>
        <taxon>Glomeromycetes</taxon>
        <taxon>Diversisporales</taxon>
        <taxon>Gigasporaceae</taxon>
        <taxon>Dentiscutata</taxon>
    </lineage>
</organism>
<dbReference type="Proteomes" id="UP000789405">
    <property type="component" value="Unassembled WGS sequence"/>
</dbReference>
<comment type="caution">
    <text evidence="2">The sequence shown here is derived from an EMBL/GenBank/DDBJ whole genome shotgun (WGS) entry which is preliminary data.</text>
</comment>
<reference evidence="2" key="1">
    <citation type="submission" date="2021-06" db="EMBL/GenBank/DDBJ databases">
        <authorList>
            <person name="Kallberg Y."/>
            <person name="Tangrot J."/>
            <person name="Rosling A."/>
        </authorList>
    </citation>
    <scope>NUCLEOTIDE SEQUENCE</scope>
    <source>
        <strain evidence="2">MA453B</strain>
    </source>
</reference>
<evidence type="ECO:0000313" key="2">
    <source>
        <dbReference type="EMBL" id="CAG8802530.1"/>
    </source>
</evidence>
<gene>
    <name evidence="2" type="ORF">DERYTH_LOCUS23697</name>
</gene>
<proteinExistence type="predicted"/>
<feature type="compositionally biased region" description="Polar residues" evidence="1">
    <location>
        <begin position="9"/>
        <end position="22"/>
    </location>
</feature>
<dbReference type="EMBL" id="CAJVPY010037034">
    <property type="protein sequence ID" value="CAG8802530.1"/>
    <property type="molecule type" value="Genomic_DNA"/>
</dbReference>
<name>A0A9N9PC05_9GLOM</name>
<evidence type="ECO:0000313" key="3">
    <source>
        <dbReference type="Proteomes" id="UP000789405"/>
    </source>
</evidence>
<dbReference type="AlphaFoldDB" id="A0A9N9PC05"/>
<feature type="region of interest" description="Disordered" evidence="1">
    <location>
        <begin position="1"/>
        <end position="22"/>
    </location>
</feature>
<keyword evidence="3" id="KW-1185">Reference proteome</keyword>
<feature type="non-terminal residue" evidence="2">
    <location>
        <position position="71"/>
    </location>
</feature>